<dbReference type="SUPFAM" id="SSF51735">
    <property type="entry name" value="NAD(P)-binding Rossmann-fold domains"/>
    <property type="match status" value="1"/>
</dbReference>
<evidence type="ECO:0000256" key="2">
    <source>
        <dbReference type="ARBA" id="ARBA00023002"/>
    </source>
</evidence>
<dbReference type="EMBL" id="JBHRZH010000036">
    <property type="protein sequence ID" value="MFC3764920.1"/>
    <property type="molecule type" value="Genomic_DNA"/>
</dbReference>
<reference evidence="4" key="1">
    <citation type="journal article" date="2019" name="Int. J. Syst. Evol. Microbiol.">
        <title>The Global Catalogue of Microorganisms (GCM) 10K type strain sequencing project: providing services to taxonomists for standard genome sequencing and annotation.</title>
        <authorList>
            <consortium name="The Broad Institute Genomics Platform"/>
            <consortium name="The Broad Institute Genome Sequencing Center for Infectious Disease"/>
            <person name="Wu L."/>
            <person name="Ma J."/>
        </authorList>
    </citation>
    <scope>NUCLEOTIDE SEQUENCE [LARGE SCALE GENOMIC DNA]</scope>
    <source>
        <strain evidence="4">CGMCC 4.7241</strain>
    </source>
</reference>
<dbReference type="RefSeq" id="WP_205119358.1">
    <property type="nucleotide sequence ID" value="NZ_JAFBCM010000001.1"/>
</dbReference>
<dbReference type="Pfam" id="PF13561">
    <property type="entry name" value="adh_short_C2"/>
    <property type="match status" value="1"/>
</dbReference>
<dbReference type="InterPro" id="IPR002347">
    <property type="entry name" value="SDR_fam"/>
</dbReference>
<dbReference type="Proteomes" id="UP001595699">
    <property type="component" value="Unassembled WGS sequence"/>
</dbReference>
<evidence type="ECO:0000313" key="3">
    <source>
        <dbReference type="EMBL" id="MFC3764920.1"/>
    </source>
</evidence>
<gene>
    <name evidence="3" type="ORF">ACFOUW_29060</name>
</gene>
<organism evidence="3 4">
    <name type="scientific">Tenggerimyces flavus</name>
    <dbReference type="NCBI Taxonomy" id="1708749"/>
    <lineage>
        <taxon>Bacteria</taxon>
        <taxon>Bacillati</taxon>
        <taxon>Actinomycetota</taxon>
        <taxon>Actinomycetes</taxon>
        <taxon>Propionibacteriales</taxon>
        <taxon>Nocardioidaceae</taxon>
        <taxon>Tenggerimyces</taxon>
    </lineage>
</organism>
<dbReference type="PANTHER" id="PTHR42760">
    <property type="entry name" value="SHORT-CHAIN DEHYDROGENASES/REDUCTASES FAMILY MEMBER"/>
    <property type="match status" value="1"/>
</dbReference>
<evidence type="ECO:0000256" key="1">
    <source>
        <dbReference type="ARBA" id="ARBA00006484"/>
    </source>
</evidence>
<sequence length="177" mass="17990">MLLADKIAIVYGGGPAAAALAQQGAAVHVVVRASLDQALAGVATTTVLDVFDEEAVAAHVRTVVDRAGGVDVAVCLVERGDVLGLRLLDMTVADFTRPLFVGVTSTFVTARAVARQMVRQRSGLIVASHGPGGSGVASAATDALLRDLAGELAPYGVRVRAASADEIESSAVALTTR</sequence>
<proteinExistence type="inferred from homology"/>
<protein>
    <submittedName>
        <fullName evidence="3">SDR family oxidoreductase</fullName>
    </submittedName>
</protein>
<keyword evidence="4" id="KW-1185">Reference proteome</keyword>
<dbReference type="PANTHER" id="PTHR42760:SF133">
    <property type="entry name" value="3-OXOACYL-[ACYL-CARRIER-PROTEIN] REDUCTASE"/>
    <property type="match status" value="1"/>
</dbReference>
<accession>A0ABV7YLG6</accession>
<keyword evidence="2" id="KW-0560">Oxidoreductase</keyword>
<dbReference type="Gene3D" id="3.40.50.720">
    <property type="entry name" value="NAD(P)-binding Rossmann-like Domain"/>
    <property type="match status" value="1"/>
</dbReference>
<comment type="similarity">
    <text evidence="1">Belongs to the short-chain dehydrogenases/reductases (SDR) family.</text>
</comment>
<evidence type="ECO:0000313" key="4">
    <source>
        <dbReference type="Proteomes" id="UP001595699"/>
    </source>
</evidence>
<dbReference type="CDD" id="cd05233">
    <property type="entry name" value="SDR_c"/>
    <property type="match status" value="1"/>
</dbReference>
<name>A0ABV7YLG6_9ACTN</name>
<comment type="caution">
    <text evidence="3">The sequence shown here is derived from an EMBL/GenBank/DDBJ whole genome shotgun (WGS) entry which is preliminary data.</text>
</comment>
<dbReference type="InterPro" id="IPR036291">
    <property type="entry name" value="NAD(P)-bd_dom_sf"/>
</dbReference>